<sequence>MQIMAMKVKICVNIFIKSQTINSKNSNRKNIRFKNNNNIKKCKTHQDQYVPHKKLLKKEVINIQIWKKIQYVYLSYLEGRWKIIIYWLKKQKSFKMKTKIVKIRMKL</sequence>
<accession>G0R265</accession>
<dbReference type="GeneID" id="14904525"/>
<protein>
    <submittedName>
        <fullName evidence="1">Uncharacterized protein</fullName>
    </submittedName>
</protein>
<evidence type="ECO:0000313" key="1">
    <source>
        <dbReference type="EMBL" id="EGR28445.1"/>
    </source>
</evidence>
<organism evidence="1 2">
    <name type="scientific">Ichthyophthirius multifiliis</name>
    <name type="common">White spot disease agent</name>
    <name type="synonym">Ich</name>
    <dbReference type="NCBI Taxonomy" id="5932"/>
    <lineage>
        <taxon>Eukaryota</taxon>
        <taxon>Sar</taxon>
        <taxon>Alveolata</taxon>
        <taxon>Ciliophora</taxon>
        <taxon>Intramacronucleata</taxon>
        <taxon>Oligohymenophorea</taxon>
        <taxon>Hymenostomatida</taxon>
        <taxon>Ophryoglenina</taxon>
        <taxon>Ichthyophthirius</taxon>
    </lineage>
</organism>
<proteinExistence type="predicted"/>
<dbReference type="EMBL" id="GL984243">
    <property type="protein sequence ID" value="EGR28445.1"/>
    <property type="molecule type" value="Genomic_DNA"/>
</dbReference>
<dbReference type="Proteomes" id="UP000008983">
    <property type="component" value="Unassembled WGS sequence"/>
</dbReference>
<dbReference type="AlphaFoldDB" id="G0R265"/>
<name>G0R265_ICHMU</name>
<gene>
    <name evidence="1" type="ORF">IMG5_175400</name>
</gene>
<dbReference type="InParanoid" id="G0R265"/>
<reference evidence="1 2" key="1">
    <citation type="submission" date="2011-07" db="EMBL/GenBank/DDBJ databases">
        <authorList>
            <person name="Coyne R."/>
            <person name="Brami D."/>
            <person name="Johnson J."/>
            <person name="Hostetler J."/>
            <person name="Hannick L."/>
            <person name="Clark T."/>
            <person name="Cassidy-Hanley D."/>
            <person name="Inman J."/>
        </authorList>
    </citation>
    <scope>NUCLEOTIDE SEQUENCE [LARGE SCALE GENOMIC DNA]</scope>
    <source>
        <strain evidence="1 2">G5</strain>
    </source>
</reference>
<keyword evidence="2" id="KW-1185">Reference proteome</keyword>
<dbReference type="RefSeq" id="XP_004029681.1">
    <property type="nucleotide sequence ID" value="XM_004029633.1"/>
</dbReference>
<evidence type="ECO:0000313" key="2">
    <source>
        <dbReference type="Proteomes" id="UP000008983"/>
    </source>
</evidence>